<proteinExistence type="predicted"/>
<dbReference type="RefSeq" id="WP_169903035.1">
    <property type="nucleotide sequence ID" value="NZ_JAAQXE010000006.1"/>
</dbReference>
<dbReference type="PANTHER" id="PTHR34823">
    <property type="entry name" value="GLCNAC-BINDING PROTEIN A"/>
    <property type="match status" value="1"/>
</dbReference>
<evidence type="ECO:0000256" key="3">
    <source>
        <dbReference type="ARBA" id="ARBA00022729"/>
    </source>
</evidence>
<dbReference type="SMART" id="SM00495">
    <property type="entry name" value="ChtBD3"/>
    <property type="match status" value="1"/>
</dbReference>
<dbReference type="CDD" id="cd21177">
    <property type="entry name" value="LPMO_AA10"/>
    <property type="match status" value="1"/>
</dbReference>
<comment type="caution">
    <text evidence="6">The sequence shown here is derived from an EMBL/GenBank/DDBJ whole genome shotgun (WGS) entry which is preliminary data.</text>
</comment>
<dbReference type="GO" id="GO:0004553">
    <property type="term" value="F:hydrolase activity, hydrolyzing O-glycosyl compounds"/>
    <property type="evidence" value="ECO:0007669"/>
    <property type="project" value="InterPro"/>
</dbReference>
<dbReference type="InterPro" id="IPR041029">
    <property type="entry name" value="GbpA_2"/>
</dbReference>
<evidence type="ECO:0000256" key="1">
    <source>
        <dbReference type="ARBA" id="ARBA00022525"/>
    </source>
</evidence>
<dbReference type="GO" id="GO:0005975">
    <property type="term" value="P:carbohydrate metabolic process"/>
    <property type="evidence" value="ECO:0007669"/>
    <property type="project" value="InterPro"/>
</dbReference>
<keyword evidence="3 4" id="KW-0732">Signal</keyword>
<keyword evidence="2" id="KW-0147">Chitin-binding</keyword>
<dbReference type="GO" id="GO:0005576">
    <property type="term" value="C:extracellular region"/>
    <property type="evidence" value="ECO:0007669"/>
    <property type="project" value="InterPro"/>
</dbReference>
<gene>
    <name evidence="6" type="ORF">YA0853_14625</name>
</gene>
<dbReference type="InterPro" id="IPR013783">
    <property type="entry name" value="Ig-like_fold"/>
</dbReference>
<dbReference type="Proteomes" id="UP000645865">
    <property type="component" value="Unassembled WGS sequence"/>
</dbReference>
<dbReference type="InterPro" id="IPR051024">
    <property type="entry name" value="GlcNAc_Chitin_IntDeg"/>
</dbReference>
<dbReference type="Pfam" id="PF18416">
    <property type="entry name" value="GbpA_2"/>
    <property type="match status" value="1"/>
</dbReference>
<dbReference type="EMBL" id="JAEILH010000021">
    <property type="protein sequence ID" value="MBI6624885.1"/>
    <property type="molecule type" value="Genomic_DNA"/>
</dbReference>
<keyword evidence="6" id="KW-0560">Oxidoreductase</keyword>
<name>A0A8I1E4S9_9PSED</name>
<keyword evidence="6" id="KW-0503">Monooxygenase</keyword>
<reference evidence="6" key="1">
    <citation type="submission" date="2020-12" db="EMBL/GenBank/DDBJ databases">
        <title>Comparative genomic insights into the epidemiology and virulence of plant pathogenic Pseudomonads from Turkey.</title>
        <authorList>
            <person name="Dillon M."/>
            <person name="Ruiz-Bedoya T."/>
            <person name="Bendalovic-Torma C."/>
            <person name="Guttman K.M."/>
            <person name="Kwak H."/>
            <person name="Middleton M.A."/>
            <person name="Wang P.W."/>
            <person name="Horuz S."/>
            <person name="Aysan Y."/>
            <person name="Guttman D.S."/>
        </authorList>
    </citation>
    <scope>NUCLEOTIDE SEQUENCE</scope>
    <source>
        <strain evidence="6">S5_IA_3a</strain>
    </source>
</reference>
<evidence type="ECO:0000313" key="6">
    <source>
        <dbReference type="EMBL" id="MBI6624885.1"/>
    </source>
</evidence>
<feature type="domain" description="Chitin-binding type-3" evidence="5">
    <location>
        <begin position="452"/>
        <end position="503"/>
    </location>
</feature>
<evidence type="ECO:0000256" key="2">
    <source>
        <dbReference type="ARBA" id="ARBA00022669"/>
    </source>
</evidence>
<dbReference type="Gene3D" id="2.70.50.50">
    <property type="entry name" value="chitin-binding protein cbp21"/>
    <property type="match status" value="1"/>
</dbReference>
<dbReference type="SUPFAM" id="SSF81296">
    <property type="entry name" value="E set domains"/>
    <property type="match status" value="1"/>
</dbReference>
<feature type="signal peptide" evidence="4">
    <location>
        <begin position="1"/>
        <end position="25"/>
    </location>
</feature>
<dbReference type="InterPro" id="IPR003610">
    <property type="entry name" value="CBM5/12"/>
</dbReference>
<keyword evidence="1" id="KW-0964">Secreted</keyword>
<dbReference type="GO" id="GO:0008061">
    <property type="term" value="F:chitin binding"/>
    <property type="evidence" value="ECO:0007669"/>
    <property type="project" value="UniProtKB-KW"/>
</dbReference>
<dbReference type="Pfam" id="PF03067">
    <property type="entry name" value="LPMO_10"/>
    <property type="match status" value="1"/>
</dbReference>
<dbReference type="AlphaFoldDB" id="A0A8I1E4S9"/>
<accession>A0A8I1E4S9</accession>
<evidence type="ECO:0000256" key="4">
    <source>
        <dbReference type="SAM" id="SignalP"/>
    </source>
</evidence>
<feature type="chain" id="PRO_5034535665" evidence="4">
    <location>
        <begin position="26"/>
        <end position="508"/>
    </location>
</feature>
<evidence type="ECO:0000259" key="5">
    <source>
        <dbReference type="SMART" id="SM00495"/>
    </source>
</evidence>
<dbReference type="GO" id="GO:0004497">
    <property type="term" value="F:monooxygenase activity"/>
    <property type="evidence" value="ECO:0007669"/>
    <property type="project" value="UniProtKB-KW"/>
</dbReference>
<dbReference type="InterPro" id="IPR014756">
    <property type="entry name" value="Ig_E-set"/>
</dbReference>
<organism evidence="6 7">
    <name type="scientific">Pseudomonas rhodesiae</name>
    <dbReference type="NCBI Taxonomy" id="76760"/>
    <lineage>
        <taxon>Bacteria</taxon>
        <taxon>Pseudomonadati</taxon>
        <taxon>Pseudomonadota</taxon>
        <taxon>Gammaproteobacteria</taxon>
        <taxon>Pseudomonadales</taxon>
        <taxon>Pseudomonadaceae</taxon>
        <taxon>Pseudomonas</taxon>
    </lineage>
</organism>
<dbReference type="GO" id="GO:0030246">
    <property type="term" value="F:carbohydrate binding"/>
    <property type="evidence" value="ECO:0007669"/>
    <property type="project" value="InterPro"/>
</dbReference>
<dbReference type="InterPro" id="IPR004302">
    <property type="entry name" value="Cellulose/chitin-bd_N"/>
</dbReference>
<protein>
    <submittedName>
        <fullName evidence="6">Lytic polysaccharide monooxygenase</fullName>
    </submittedName>
</protein>
<sequence>MNKYMKSFIKWTVPALCLVPTLSWAHGALDIPASRAVNCQATGGYWQSEDGSSIVDKGCRESATLFGTPAQKVFAAQQWHEVSHIPGINNPSMDQIKAIIKDGQICAANDPRKASLDYPTPYWTKTDVTSGQPLTLRLIGTAPHVPSKFYTFASKPGFNSATDKLKWSDLVQLGQEEIFEVAKTNWQTPPRLPGASGYFETVRTIPNGLSGNGLIVGIWVRDDPNGEFFISCSDVNFTGGGVPEKLHNIGTFINGDMSTLKPGDSVHYRIFGNDGAKKELVDIIHKISAANLPPVQWGKEIADQVNPSIAKIGELEGSIVTYNVQNPLSNSTYATQQGYSQAMSIIAGEGPSPVNPAPPIARITGPTALKSGETFTFSGTTSTGSNGPLLYQWAVPGMTGAQNGATISGKAYQVPEVTTFEARLIVRDQQNGKTDPAKLSFTVEPASGDTDYPQWKPNGGYNSGSQVSNYGVKYRCKQGSAGAWCGQNENEPGKPGSTFWQRAWDVVP</sequence>
<evidence type="ECO:0000313" key="7">
    <source>
        <dbReference type="Proteomes" id="UP000645865"/>
    </source>
</evidence>
<dbReference type="Gene3D" id="2.60.40.10">
    <property type="entry name" value="Immunoglobulins"/>
    <property type="match status" value="1"/>
</dbReference>
<dbReference type="PANTHER" id="PTHR34823:SF1">
    <property type="entry name" value="CHITIN-BINDING TYPE-4 DOMAIN-CONTAINING PROTEIN"/>
    <property type="match status" value="1"/>
</dbReference>